<dbReference type="AlphaFoldDB" id="A0A918KMI8"/>
<gene>
    <name evidence="1" type="ORF">GCM10010358_23970</name>
</gene>
<protein>
    <submittedName>
        <fullName evidence="1">Uncharacterized protein</fullName>
    </submittedName>
</protein>
<proteinExistence type="predicted"/>
<name>A0A918KMI8_9ACTN</name>
<comment type="caution">
    <text evidence="1">The sequence shown here is derived from an EMBL/GenBank/DDBJ whole genome shotgun (WGS) entry which is preliminary data.</text>
</comment>
<reference evidence="1" key="1">
    <citation type="journal article" date="2014" name="Int. J. Syst. Evol. Microbiol.">
        <title>Complete genome sequence of Corynebacterium casei LMG S-19264T (=DSM 44701T), isolated from a smear-ripened cheese.</title>
        <authorList>
            <consortium name="US DOE Joint Genome Institute (JGI-PGF)"/>
            <person name="Walter F."/>
            <person name="Albersmeier A."/>
            <person name="Kalinowski J."/>
            <person name="Ruckert C."/>
        </authorList>
    </citation>
    <scope>NUCLEOTIDE SEQUENCE</scope>
    <source>
        <strain evidence="1">JCM 4790</strain>
    </source>
</reference>
<evidence type="ECO:0000313" key="1">
    <source>
        <dbReference type="EMBL" id="GGX68831.1"/>
    </source>
</evidence>
<dbReference type="Proteomes" id="UP000619244">
    <property type="component" value="Unassembled WGS sequence"/>
</dbReference>
<dbReference type="EMBL" id="BMVU01000008">
    <property type="protein sequence ID" value="GGX68831.1"/>
    <property type="molecule type" value="Genomic_DNA"/>
</dbReference>
<organism evidence="1 2">
    <name type="scientific">Streptomyces minutiscleroticus</name>
    <dbReference type="NCBI Taxonomy" id="68238"/>
    <lineage>
        <taxon>Bacteria</taxon>
        <taxon>Bacillati</taxon>
        <taxon>Actinomycetota</taxon>
        <taxon>Actinomycetes</taxon>
        <taxon>Kitasatosporales</taxon>
        <taxon>Streptomycetaceae</taxon>
        <taxon>Streptomyces</taxon>
    </lineage>
</organism>
<accession>A0A918KMI8</accession>
<evidence type="ECO:0000313" key="2">
    <source>
        <dbReference type="Proteomes" id="UP000619244"/>
    </source>
</evidence>
<keyword evidence="2" id="KW-1185">Reference proteome</keyword>
<sequence>MRGARSQRIGSTAEREARRDGEHFMDEALYVRFQGTERHPRGHFPGVFILANELAAQGKLTEEQYRFWRSNNDWYDANYPNPTHVDPQVYAPEVHPGAVAWFKASAVDLIRRVDGYLELLAAHAVECRRLEAANPGRIVYEDEYQVVVVPEGEPSAG</sequence>
<reference evidence="1" key="2">
    <citation type="submission" date="2020-09" db="EMBL/GenBank/DDBJ databases">
        <authorList>
            <person name="Sun Q."/>
            <person name="Ohkuma M."/>
        </authorList>
    </citation>
    <scope>NUCLEOTIDE SEQUENCE</scope>
    <source>
        <strain evidence="1">JCM 4790</strain>
    </source>
</reference>